<dbReference type="STRING" id="192903.SAMN04488513_103326"/>
<dbReference type="InterPro" id="IPR032466">
    <property type="entry name" value="Metal_Hydrolase"/>
</dbReference>
<protein>
    <submittedName>
        <fullName evidence="2">Zn-dependent dipeptidase, dipeptidase homolog</fullName>
    </submittedName>
</protein>
<feature type="transmembrane region" description="Helical" evidence="1">
    <location>
        <begin position="6"/>
        <end position="29"/>
    </location>
</feature>
<dbReference type="PROSITE" id="PS51365">
    <property type="entry name" value="RENAL_DIPEPTIDASE_2"/>
    <property type="match status" value="1"/>
</dbReference>
<dbReference type="CDD" id="cd01301">
    <property type="entry name" value="rDP_like"/>
    <property type="match status" value="1"/>
</dbReference>
<organism evidence="2 3">
    <name type="scientific">Pseudozobellia thermophila</name>
    <dbReference type="NCBI Taxonomy" id="192903"/>
    <lineage>
        <taxon>Bacteria</taxon>
        <taxon>Pseudomonadati</taxon>
        <taxon>Bacteroidota</taxon>
        <taxon>Flavobacteriia</taxon>
        <taxon>Flavobacteriales</taxon>
        <taxon>Flavobacteriaceae</taxon>
        <taxon>Pseudozobellia</taxon>
    </lineage>
</organism>
<gene>
    <name evidence="2" type="ORF">SAMN04488513_103326</name>
</gene>
<sequence length="390" mass="42611">MKTFKIALKALSVLAVLYIGTVLIVPPLLDKKHNKVRKSPPYTVSDQAMALYNSLDFISDLHCDALLWNRDLTVKNEVGHVDFPRMQEANMALQAFTIVTKSPAGQNFSKNTGDAFDNISLLSFVQGRPPSHWFSLFERAKYQSQKLHEMADAFEGDFIVVKSKADFKNLISLRKSNRKAIGGFLGIEGAHCLEGQIENLDRLYDAGVRMLGPTHFFDNELGGSAHGVSKGGLTDFGHKVIERMNELGMIIDLAHAAPAMIDDILAQSTGPVLSSHTGVRGTLNNPRNLSDTHIRRIAAHGGLIGIAYFKGAVTAPEIKGIVDAMEHVKAIAGIDCIALGSDFDGSATMPFDVTGLPLLVEELLNRGFAEDEIRAIMGGNVKRFMLKNLR</sequence>
<keyword evidence="1" id="KW-0812">Transmembrane</keyword>
<dbReference type="Gene3D" id="3.20.20.140">
    <property type="entry name" value="Metal-dependent hydrolases"/>
    <property type="match status" value="1"/>
</dbReference>
<dbReference type="GO" id="GO:0070573">
    <property type="term" value="F:metallodipeptidase activity"/>
    <property type="evidence" value="ECO:0007669"/>
    <property type="project" value="InterPro"/>
</dbReference>
<dbReference type="InterPro" id="IPR000180">
    <property type="entry name" value="Dipep_AS"/>
</dbReference>
<dbReference type="RefSeq" id="WP_072993730.1">
    <property type="nucleotide sequence ID" value="NZ_FQYU01000003.1"/>
</dbReference>
<dbReference type="GO" id="GO:0006508">
    <property type="term" value="P:proteolysis"/>
    <property type="evidence" value="ECO:0007669"/>
    <property type="project" value="InterPro"/>
</dbReference>
<dbReference type="EMBL" id="FQYU01000003">
    <property type="protein sequence ID" value="SHJ29394.1"/>
    <property type="molecule type" value="Genomic_DNA"/>
</dbReference>
<keyword evidence="3" id="KW-1185">Reference proteome</keyword>
<dbReference type="AlphaFoldDB" id="A0A1M6I4U3"/>
<dbReference type="OrthoDB" id="9804920at2"/>
<keyword evidence="1" id="KW-1133">Transmembrane helix</keyword>
<dbReference type="Pfam" id="PF01244">
    <property type="entry name" value="Peptidase_M19"/>
    <property type="match status" value="1"/>
</dbReference>
<evidence type="ECO:0000313" key="3">
    <source>
        <dbReference type="Proteomes" id="UP000184543"/>
    </source>
</evidence>
<evidence type="ECO:0000256" key="1">
    <source>
        <dbReference type="SAM" id="Phobius"/>
    </source>
</evidence>
<evidence type="ECO:0000313" key="2">
    <source>
        <dbReference type="EMBL" id="SHJ29394.1"/>
    </source>
</evidence>
<dbReference type="PANTHER" id="PTHR10443:SF12">
    <property type="entry name" value="DIPEPTIDASE"/>
    <property type="match status" value="1"/>
</dbReference>
<name>A0A1M6I4U3_9FLAO</name>
<reference evidence="3" key="1">
    <citation type="submission" date="2016-11" db="EMBL/GenBank/DDBJ databases">
        <authorList>
            <person name="Varghese N."/>
            <person name="Submissions S."/>
        </authorList>
    </citation>
    <scope>NUCLEOTIDE SEQUENCE [LARGE SCALE GENOMIC DNA]</scope>
    <source>
        <strain evidence="3">DSM 19858</strain>
    </source>
</reference>
<keyword evidence="1" id="KW-0472">Membrane</keyword>
<dbReference type="InterPro" id="IPR008257">
    <property type="entry name" value="Pept_M19"/>
</dbReference>
<dbReference type="PROSITE" id="PS00869">
    <property type="entry name" value="RENAL_DIPEPTIDASE_1"/>
    <property type="match status" value="1"/>
</dbReference>
<accession>A0A1M6I4U3</accession>
<dbReference type="Proteomes" id="UP000184543">
    <property type="component" value="Unassembled WGS sequence"/>
</dbReference>
<dbReference type="PANTHER" id="PTHR10443">
    <property type="entry name" value="MICROSOMAL DIPEPTIDASE"/>
    <property type="match status" value="1"/>
</dbReference>
<proteinExistence type="predicted"/>
<dbReference type="SUPFAM" id="SSF51556">
    <property type="entry name" value="Metallo-dependent hydrolases"/>
    <property type="match status" value="1"/>
</dbReference>